<reference evidence="8 9" key="1">
    <citation type="journal article" date="2019" name="Int. J. Syst. Evol. Microbiol.">
        <title>The Global Catalogue of Microorganisms (GCM) 10K type strain sequencing project: providing services to taxonomists for standard genome sequencing and annotation.</title>
        <authorList>
            <consortium name="The Broad Institute Genomics Platform"/>
            <consortium name="The Broad Institute Genome Sequencing Center for Infectious Disease"/>
            <person name="Wu L."/>
            <person name="Ma J."/>
        </authorList>
    </citation>
    <scope>NUCLEOTIDE SEQUENCE [LARGE SCALE GENOMIC DNA]</scope>
    <source>
        <strain evidence="8 9">JCM 1407</strain>
    </source>
</reference>
<evidence type="ECO:0000313" key="9">
    <source>
        <dbReference type="Proteomes" id="UP001501510"/>
    </source>
</evidence>
<evidence type="ECO:0000259" key="7">
    <source>
        <dbReference type="Pfam" id="PF02885"/>
    </source>
</evidence>
<comment type="cofactor">
    <cofactor evidence="5">
        <name>Mg(2+)</name>
        <dbReference type="ChEBI" id="CHEBI:18420"/>
    </cofactor>
    <text evidence="5">Binds 2 magnesium ions per monomer.</text>
</comment>
<keyword evidence="5" id="KW-0479">Metal-binding</keyword>
<sequence>MLKSALIKVIDKKNLTEEEMIEALREIMNGKSSLSVIGSFLTALKLKGETPIEITGGAKVMREKAEKINLDDLYTLDTCGTGGDNLGTFNISTASAFVCAAAGCFVSKHGNRSVSSKSGSADVLEELGVNINLNPKAVEECVRNQNIGFLFAPSFHKAMKHAMPVRKELGFRTIFNILGPLTNPAKARSQVVGVFDERLTETMAEVLKNLGVKHALVVHGMDGLDEISISDKTKVTELYKDKIKTYYITPEDFGFKRHDISEVLGGTAKDNAKIINDIFDGEISAKRDIVLLNSGAALYVNKNLNSIEEGINLAKKIIDSEKAKEKLREFREYTKTFS</sequence>
<dbReference type="InterPro" id="IPR036320">
    <property type="entry name" value="Glycosyl_Trfase_fam3_N_dom_sf"/>
</dbReference>
<evidence type="ECO:0000256" key="1">
    <source>
        <dbReference type="ARBA" id="ARBA00022676"/>
    </source>
</evidence>
<keyword evidence="2 5" id="KW-0808">Transferase</keyword>
<comment type="catalytic activity">
    <reaction evidence="5">
        <text>N-(5-phospho-beta-D-ribosyl)anthranilate + diphosphate = 5-phospho-alpha-D-ribose 1-diphosphate + anthranilate</text>
        <dbReference type="Rhea" id="RHEA:11768"/>
        <dbReference type="ChEBI" id="CHEBI:16567"/>
        <dbReference type="ChEBI" id="CHEBI:18277"/>
        <dbReference type="ChEBI" id="CHEBI:33019"/>
        <dbReference type="ChEBI" id="CHEBI:58017"/>
        <dbReference type="EC" id="2.4.2.18"/>
    </reaction>
</comment>
<dbReference type="SUPFAM" id="SSF47648">
    <property type="entry name" value="Nucleoside phosphorylase/phosphoribosyltransferase N-terminal domain"/>
    <property type="match status" value="1"/>
</dbReference>
<keyword evidence="5" id="KW-0028">Amino-acid biosynthesis</keyword>
<comment type="caution">
    <text evidence="5">Lacks conserved residue(s) required for the propagation of feature annotation.</text>
</comment>
<accession>A0ABN1JF67</accession>
<dbReference type="Proteomes" id="UP001501510">
    <property type="component" value="Unassembled WGS sequence"/>
</dbReference>
<keyword evidence="3 5" id="KW-0822">Tryptophan biosynthesis</keyword>
<feature type="binding site" evidence="5">
    <location>
        <position position="225"/>
    </location>
    <ligand>
        <name>Mg(2+)</name>
        <dbReference type="ChEBI" id="CHEBI:18420"/>
        <label>2</label>
    </ligand>
</feature>
<feature type="binding site" evidence="5">
    <location>
        <position position="88"/>
    </location>
    <ligand>
        <name>5-phospho-alpha-D-ribose 1-diphosphate</name>
        <dbReference type="ChEBI" id="CHEBI:58017"/>
    </ligand>
</feature>
<feature type="binding site" evidence="5">
    <location>
        <begin position="83"/>
        <end position="84"/>
    </location>
    <ligand>
        <name>5-phospho-alpha-D-ribose 1-diphosphate</name>
        <dbReference type="ChEBI" id="CHEBI:58017"/>
    </ligand>
</feature>
<feature type="binding site" evidence="5">
    <location>
        <position position="226"/>
    </location>
    <ligand>
        <name>Mg(2+)</name>
        <dbReference type="ChEBI" id="CHEBI:18420"/>
        <label>1</label>
    </ligand>
</feature>
<feature type="binding site" evidence="5">
    <location>
        <position position="80"/>
    </location>
    <ligand>
        <name>anthranilate</name>
        <dbReference type="ChEBI" id="CHEBI:16567"/>
        <label>1</label>
    </ligand>
</feature>
<evidence type="ECO:0000256" key="3">
    <source>
        <dbReference type="ARBA" id="ARBA00022822"/>
    </source>
</evidence>
<dbReference type="InterPro" id="IPR005940">
    <property type="entry name" value="Anthranilate_Pribosyl_Tfrase"/>
</dbReference>
<keyword evidence="1 5" id="KW-0328">Glycosyltransferase</keyword>
<comment type="function">
    <text evidence="5">Catalyzes the transfer of the phosphoribosyl group of 5-phosphorylribose-1-pyrophosphate (PRPP) to anthranilate to yield N-(5'-phosphoribosyl)-anthranilate (PRA).</text>
</comment>
<dbReference type="Pfam" id="PF02885">
    <property type="entry name" value="Glycos_trans_3N"/>
    <property type="match status" value="1"/>
</dbReference>
<protein>
    <recommendedName>
        <fullName evidence="5">Anthranilate phosphoribosyltransferase</fullName>
        <ecNumber evidence="5">2.4.2.18</ecNumber>
    </recommendedName>
</protein>
<evidence type="ECO:0000256" key="5">
    <source>
        <dbReference type="HAMAP-Rule" id="MF_00211"/>
    </source>
</evidence>
<dbReference type="InterPro" id="IPR000312">
    <property type="entry name" value="Glycosyl_Trfase_fam3"/>
</dbReference>
<dbReference type="PANTHER" id="PTHR43285:SF2">
    <property type="entry name" value="ANTHRANILATE PHOSPHORIBOSYLTRANSFERASE"/>
    <property type="match status" value="1"/>
</dbReference>
<feature type="domain" description="Glycosyl transferase family 3" evidence="6">
    <location>
        <begin position="75"/>
        <end position="323"/>
    </location>
</feature>
<keyword evidence="5" id="KW-0460">Magnesium</keyword>
<feature type="binding site" evidence="5">
    <location>
        <begin position="108"/>
        <end position="116"/>
    </location>
    <ligand>
        <name>5-phospho-alpha-D-ribose 1-diphosphate</name>
        <dbReference type="ChEBI" id="CHEBI:58017"/>
    </ligand>
</feature>
<evidence type="ECO:0000256" key="4">
    <source>
        <dbReference type="ARBA" id="ARBA00023141"/>
    </source>
</evidence>
<proteinExistence type="inferred from homology"/>
<evidence type="ECO:0000256" key="2">
    <source>
        <dbReference type="ARBA" id="ARBA00022679"/>
    </source>
</evidence>
<comment type="pathway">
    <text evidence="5">Amino-acid biosynthesis; L-tryptophan biosynthesis; L-tryptophan from chorismate: step 2/5.</text>
</comment>
<feature type="binding site" evidence="5">
    <location>
        <position position="111"/>
    </location>
    <ligand>
        <name>anthranilate</name>
        <dbReference type="ChEBI" id="CHEBI:16567"/>
        <label>1</label>
    </ligand>
</feature>
<dbReference type="RefSeq" id="WP_343760479.1">
    <property type="nucleotide sequence ID" value="NZ_BAAACG010000008.1"/>
</dbReference>
<feature type="binding site" evidence="5">
    <location>
        <position position="226"/>
    </location>
    <ligand>
        <name>Mg(2+)</name>
        <dbReference type="ChEBI" id="CHEBI:18420"/>
        <label>2</label>
    </ligand>
</feature>
<dbReference type="PANTHER" id="PTHR43285">
    <property type="entry name" value="ANTHRANILATE PHOSPHORIBOSYLTRANSFERASE"/>
    <property type="match status" value="1"/>
</dbReference>
<dbReference type="NCBIfam" id="TIGR01245">
    <property type="entry name" value="trpD"/>
    <property type="match status" value="1"/>
</dbReference>
<keyword evidence="4 5" id="KW-0057">Aromatic amino acid biosynthesis</keyword>
<feature type="binding site" evidence="5">
    <location>
        <position position="120"/>
    </location>
    <ligand>
        <name>5-phospho-alpha-D-ribose 1-diphosphate</name>
        <dbReference type="ChEBI" id="CHEBI:58017"/>
    </ligand>
</feature>
<dbReference type="SUPFAM" id="SSF52418">
    <property type="entry name" value="Nucleoside phosphorylase/phosphoribosyltransferase catalytic domain"/>
    <property type="match status" value="1"/>
</dbReference>
<feature type="binding site" evidence="5">
    <location>
        <position position="80"/>
    </location>
    <ligand>
        <name>5-phospho-alpha-D-ribose 1-diphosphate</name>
        <dbReference type="ChEBI" id="CHEBI:58017"/>
    </ligand>
</feature>
<dbReference type="GO" id="GO:0016757">
    <property type="term" value="F:glycosyltransferase activity"/>
    <property type="evidence" value="ECO:0007669"/>
    <property type="project" value="UniProtKB-KW"/>
</dbReference>
<evidence type="ECO:0000259" key="6">
    <source>
        <dbReference type="Pfam" id="PF00591"/>
    </source>
</evidence>
<feature type="domain" description="Glycosyl transferase family 3 N-terminal" evidence="7">
    <location>
        <begin position="3"/>
        <end position="65"/>
    </location>
</feature>
<evidence type="ECO:0000313" key="8">
    <source>
        <dbReference type="EMBL" id="GAA0738163.1"/>
    </source>
</evidence>
<name>A0ABN1JF67_9CLOT</name>
<dbReference type="EMBL" id="BAAACG010000008">
    <property type="protein sequence ID" value="GAA0738163.1"/>
    <property type="molecule type" value="Genomic_DNA"/>
</dbReference>
<comment type="subunit">
    <text evidence="5">Homodimer.</text>
</comment>
<dbReference type="Gene3D" id="3.40.1030.10">
    <property type="entry name" value="Nucleoside phosphorylase/phosphoribosyltransferase catalytic domain"/>
    <property type="match status" value="1"/>
</dbReference>
<dbReference type="EC" id="2.4.2.18" evidence="5"/>
<feature type="binding site" evidence="5">
    <location>
        <begin position="90"/>
        <end position="93"/>
    </location>
    <ligand>
        <name>5-phospho-alpha-D-ribose 1-diphosphate</name>
        <dbReference type="ChEBI" id="CHEBI:58017"/>
    </ligand>
</feature>
<dbReference type="Pfam" id="PF00591">
    <property type="entry name" value="Glycos_transf_3"/>
    <property type="match status" value="1"/>
</dbReference>
<keyword evidence="9" id="KW-1185">Reference proteome</keyword>
<dbReference type="HAMAP" id="MF_00211">
    <property type="entry name" value="TrpD"/>
    <property type="match status" value="1"/>
</dbReference>
<comment type="caution">
    <text evidence="8">The sequence shown here is derived from an EMBL/GenBank/DDBJ whole genome shotgun (WGS) entry which is preliminary data.</text>
</comment>
<gene>
    <name evidence="5 8" type="primary">trpD</name>
    <name evidence="8" type="ORF">GCM10008906_15240</name>
</gene>
<feature type="binding site" evidence="5">
    <location>
        <position position="166"/>
    </location>
    <ligand>
        <name>anthranilate</name>
        <dbReference type="ChEBI" id="CHEBI:16567"/>
        <label>2</label>
    </ligand>
</feature>
<dbReference type="InterPro" id="IPR035902">
    <property type="entry name" value="Nuc_phospho_transferase"/>
</dbReference>
<dbReference type="Gene3D" id="1.20.970.10">
    <property type="entry name" value="Transferase, Pyrimidine Nucleoside Phosphorylase, Chain C"/>
    <property type="match status" value="1"/>
</dbReference>
<dbReference type="InterPro" id="IPR017459">
    <property type="entry name" value="Glycosyl_Trfase_fam3_N_dom"/>
</dbReference>
<feature type="binding site" evidence="5">
    <location>
        <position position="92"/>
    </location>
    <ligand>
        <name>Mg(2+)</name>
        <dbReference type="ChEBI" id="CHEBI:18420"/>
        <label>1</label>
    </ligand>
</feature>
<organism evidence="8 9">
    <name type="scientific">Clostridium oceanicum</name>
    <dbReference type="NCBI Taxonomy" id="1543"/>
    <lineage>
        <taxon>Bacteria</taxon>
        <taxon>Bacillati</taxon>
        <taxon>Bacillota</taxon>
        <taxon>Clostridia</taxon>
        <taxon>Eubacteriales</taxon>
        <taxon>Clostridiaceae</taxon>
        <taxon>Clostridium</taxon>
    </lineage>
</organism>
<comment type="similarity">
    <text evidence="5">Belongs to the anthranilate phosphoribosyltransferase family.</text>
</comment>